<dbReference type="RefSeq" id="WP_149402153.1">
    <property type="nucleotide sequence ID" value="NZ_BIXY01000038.1"/>
</dbReference>
<dbReference type="OrthoDB" id="148157at2"/>
<organism evidence="2 3">
    <name type="scientific">Dictyobacter arantiisoli</name>
    <dbReference type="NCBI Taxonomy" id="2014874"/>
    <lineage>
        <taxon>Bacteria</taxon>
        <taxon>Bacillati</taxon>
        <taxon>Chloroflexota</taxon>
        <taxon>Ktedonobacteria</taxon>
        <taxon>Ktedonobacterales</taxon>
        <taxon>Dictyobacteraceae</taxon>
        <taxon>Dictyobacter</taxon>
    </lineage>
</organism>
<evidence type="ECO:0000313" key="3">
    <source>
        <dbReference type="Proteomes" id="UP000322530"/>
    </source>
</evidence>
<name>A0A5A5TDS0_9CHLR</name>
<proteinExistence type="predicted"/>
<dbReference type="AlphaFoldDB" id="A0A5A5TDS0"/>
<evidence type="ECO:0000259" key="1">
    <source>
        <dbReference type="PROSITE" id="PS50914"/>
    </source>
</evidence>
<dbReference type="Proteomes" id="UP000322530">
    <property type="component" value="Unassembled WGS sequence"/>
</dbReference>
<dbReference type="InterPro" id="IPR007055">
    <property type="entry name" value="BON_dom"/>
</dbReference>
<evidence type="ECO:0000313" key="2">
    <source>
        <dbReference type="EMBL" id="GCF09203.1"/>
    </source>
</evidence>
<sequence>MDTSLISETEKFHFGGKVFCSDGEAGILSYIMTAIGTRRVISLGVKLGRFVGKTVEVPFSSVLDATGNGVTLSISRAELAASQTTVEGTQLDHRTVVHETVSGSHGTLRLFATQPQSGELAFIVAHALRGNQDLLLREEYILKIEKDSISATVPEAVFQTLPAHRLDSDLQSEVESVLFELAPLHVDFPGMRARVLDSILYLDGNISSSLRADIVEDQVSGIAGILEIKNRLIGDDILAADLALALGRDPRTREQPIGVYPRLGVVRLSGSVHTPQQKAAAEKIAESFTGVRSIVNDLVIKPKSDILNVMAASSGGDGEDIVPGKFVRHTK</sequence>
<protein>
    <recommendedName>
        <fullName evidence="1">BON domain-containing protein</fullName>
    </recommendedName>
</protein>
<feature type="domain" description="BON" evidence="1">
    <location>
        <begin position="234"/>
        <end position="302"/>
    </location>
</feature>
<dbReference type="Pfam" id="PF04972">
    <property type="entry name" value="BON"/>
    <property type="match status" value="1"/>
</dbReference>
<dbReference type="Gene3D" id="3.30.1340.30">
    <property type="match status" value="1"/>
</dbReference>
<keyword evidence="3" id="KW-1185">Reference proteome</keyword>
<gene>
    <name evidence="2" type="ORF">KDI_27670</name>
</gene>
<accession>A0A5A5TDS0</accession>
<dbReference type="EMBL" id="BIXY01000038">
    <property type="protein sequence ID" value="GCF09203.1"/>
    <property type="molecule type" value="Genomic_DNA"/>
</dbReference>
<comment type="caution">
    <text evidence="2">The sequence shown here is derived from an EMBL/GenBank/DDBJ whole genome shotgun (WGS) entry which is preliminary data.</text>
</comment>
<reference evidence="2 3" key="1">
    <citation type="submission" date="2019-01" db="EMBL/GenBank/DDBJ databases">
        <title>Draft genome sequence of Dictyobacter sp. Uno17.</title>
        <authorList>
            <person name="Wang C.M."/>
            <person name="Zheng Y."/>
            <person name="Sakai Y."/>
            <person name="Abe K."/>
            <person name="Yokota A."/>
            <person name="Yabe S."/>
        </authorList>
    </citation>
    <scope>NUCLEOTIDE SEQUENCE [LARGE SCALE GENOMIC DNA]</scope>
    <source>
        <strain evidence="2 3">Uno17</strain>
    </source>
</reference>
<dbReference type="PROSITE" id="PS50914">
    <property type="entry name" value="BON"/>
    <property type="match status" value="1"/>
</dbReference>